<keyword evidence="11" id="KW-0654">Proteoglycan</keyword>
<proteinExistence type="inferred from homology"/>
<evidence type="ECO:0000256" key="2">
    <source>
        <dbReference type="ARBA" id="ARBA00006838"/>
    </source>
</evidence>
<comment type="subcellular location">
    <subcellularLocation>
        <location evidence="1">Secreted</location>
        <location evidence="1">Extracellular space</location>
        <location evidence="1">Extracellular matrix</location>
    </subcellularLocation>
</comment>
<reference evidence="27" key="4">
    <citation type="submission" date="2025-09" db="UniProtKB">
        <authorList>
            <consortium name="Ensembl"/>
        </authorList>
    </citation>
    <scope>IDENTIFICATION</scope>
</reference>
<dbReference type="CDD" id="cd03517">
    <property type="entry name" value="Link_domain_CSPGs_modules_1_3"/>
    <property type="match status" value="1"/>
</dbReference>
<dbReference type="Proteomes" id="UP000265140">
    <property type="component" value="Chromosome 2"/>
</dbReference>
<dbReference type="InParanoid" id="A0A3P8ZEU0"/>
<dbReference type="Gene3D" id="2.10.70.10">
    <property type="entry name" value="Complement Module, domain 1"/>
    <property type="match status" value="1"/>
</dbReference>
<keyword evidence="12 17" id="KW-1015">Disulfide bond</keyword>
<evidence type="ECO:0000256" key="16">
    <source>
        <dbReference type="ARBA" id="ARBA00042947"/>
    </source>
</evidence>
<evidence type="ECO:0000313" key="28">
    <source>
        <dbReference type="Proteomes" id="UP000265140"/>
    </source>
</evidence>
<dbReference type="Pfam" id="PF00059">
    <property type="entry name" value="Lectin_C"/>
    <property type="match status" value="1"/>
</dbReference>
<dbReference type="PROSITE" id="PS50026">
    <property type="entry name" value="EGF_3"/>
    <property type="match status" value="1"/>
</dbReference>
<dbReference type="PRINTS" id="PR01265">
    <property type="entry name" value="LINKMODULE"/>
</dbReference>
<evidence type="ECO:0000313" key="27">
    <source>
        <dbReference type="Ensembl" id="ENSELUP00000027215.3"/>
    </source>
</evidence>
<dbReference type="InterPro" id="IPR003006">
    <property type="entry name" value="Ig/MHC_CS"/>
</dbReference>
<feature type="domain" description="EGF-like" evidence="22">
    <location>
        <begin position="539"/>
        <end position="575"/>
    </location>
</feature>
<dbReference type="Gene3D" id="2.60.40.10">
    <property type="entry name" value="Immunoglobulins"/>
    <property type="match status" value="1"/>
</dbReference>
<dbReference type="InterPro" id="IPR003599">
    <property type="entry name" value="Ig_sub"/>
</dbReference>
<dbReference type="SUPFAM" id="SSF48726">
    <property type="entry name" value="Immunoglobulin"/>
    <property type="match status" value="1"/>
</dbReference>
<feature type="disulfide bond" evidence="18">
    <location>
        <begin position="739"/>
        <end position="766"/>
    </location>
</feature>
<dbReference type="CDD" id="cd03520">
    <property type="entry name" value="Link_domain_CSPGs_modules_2_4"/>
    <property type="match status" value="1"/>
</dbReference>
<feature type="disulfide bond" evidence="17">
    <location>
        <begin position="565"/>
        <end position="574"/>
    </location>
</feature>
<comment type="caution">
    <text evidence="17">Lacks conserved residue(s) required for the propagation of feature annotation.</text>
</comment>
<comment type="similarity">
    <text evidence="2">Belongs to the aggrecan/versican proteoglycan family.</text>
</comment>
<keyword evidence="14" id="KW-0393">Immunoglobulin domain</keyword>
<evidence type="ECO:0000256" key="1">
    <source>
        <dbReference type="ARBA" id="ARBA00004498"/>
    </source>
</evidence>
<keyword evidence="28" id="KW-1185">Reference proteome</keyword>
<dbReference type="GO" id="GO:0001501">
    <property type="term" value="P:skeletal system development"/>
    <property type="evidence" value="ECO:0007669"/>
    <property type="project" value="TreeGrafter"/>
</dbReference>
<dbReference type="InterPro" id="IPR013783">
    <property type="entry name" value="Ig-like_fold"/>
</dbReference>
<dbReference type="InterPro" id="IPR001304">
    <property type="entry name" value="C-type_lectin-like"/>
</dbReference>
<dbReference type="OMA" id="CAVNICA"/>
<feature type="disulfide bond" evidence="18">
    <location>
        <begin position="710"/>
        <end position="753"/>
    </location>
</feature>
<keyword evidence="10" id="KW-0106">Calcium</keyword>
<dbReference type="GO" id="GO:0010001">
    <property type="term" value="P:glial cell differentiation"/>
    <property type="evidence" value="ECO:0007669"/>
    <property type="project" value="TreeGrafter"/>
</dbReference>
<keyword evidence="7" id="KW-0479">Metal-binding</keyword>
<keyword evidence="13" id="KW-0325">Glycoprotein</keyword>
<dbReference type="PROSITE" id="PS00615">
    <property type="entry name" value="C_TYPE_LECTIN_1"/>
    <property type="match status" value="1"/>
</dbReference>
<dbReference type="InterPro" id="IPR007110">
    <property type="entry name" value="Ig-like_dom"/>
</dbReference>
<dbReference type="Ensembl" id="ENSELUT00000016510.3">
    <property type="protein sequence ID" value="ENSELUP00000027215.3"/>
    <property type="gene ID" value="ENSELUG00000003367.3"/>
</dbReference>
<evidence type="ECO:0000259" key="24">
    <source>
        <dbReference type="PROSITE" id="PS50835"/>
    </source>
</evidence>
<dbReference type="SMART" id="SM00409">
    <property type="entry name" value="IG"/>
    <property type="match status" value="1"/>
</dbReference>
<keyword evidence="3" id="KW-0964">Secreted</keyword>
<reference evidence="27" key="3">
    <citation type="submission" date="2025-08" db="UniProtKB">
        <authorList>
            <consortium name="Ensembl"/>
        </authorList>
    </citation>
    <scope>IDENTIFICATION</scope>
</reference>
<feature type="disulfide bond" evidence="19">
    <location>
        <begin position="229"/>
        <end position="250"/>
    </location>
</feature>
<dbReference type="GO" id="GO:0005615">
    <property type="term" value="C:extracellular space"/>
    <property type="evidence" value="ECO:0007669"/>
    <property type="project" value="TreeGrafter"/>
</dbReference>
<dbReference type="SMART" id="SM00034">
    <property type="entry name" value="CLECT"/>
    <property type="match status" value="1"/>
</dbReference>
<sequence>MRNTPFWVGGHIKVLLYSFICVVLGLCIFVCVCQSVNVCVCVCVSVSSLSSLTDPEDTLSVSIPLDRPQRPLLGSTLLLPCYFQDHTVHDPGAPTITPLSHRIKWSLVTKERVSVILVAMDGEVKVEYDYLDRVNMVGYPHTPSDASIKMSELRTNDSGVYRCEVQHGIEDNHDTVDVRVQGIVFHYRAITTRYTLTFEKAKAACIQNSAVIATPEQLQAAYDEGFHQCDAGWLSDQTVRYPIHNPRENCYGDKEEFPGVRTYGVRDVNETYDVYCFAEKMTGRVFYSGSVAKFTYSEAEEQCSRQGAMLASTGQLYLAWQAGLDVCNAGWLGDRSVRYPINIRRPQCGGGLLGVRTVYLHINQTGYPLPESRYDAFCYTGRLHLLPDLCVLDLSGSGSAEVPSGMSGLTSGDSSGSGQSGEGSGVTLFLSSASGSVLSGSGSGDPEEAGEGSTGILTFPGGMGSGVFSGSGVLLGSDSDSGISSGGSSSGSEFSGFPSGFLPSGDSSGQSGEGQTSPHPPPPPRPRSRSHPAPPFFAEVDVCHSNPCANGATCVEMAGSYKCLCLPSYGGDCCEIGMRSCEHGWTKFQGNCYLYFSERKTWLDAEQHCRSLNAHLVSITTPEEQHFVNSNLPESNYQWIGLNDKTVENDFRWTDSTPLQFVNWRLNQPDNYFNSGEDCVVMIWHENGEWNDVPCNYHLPFTCKIGPVNCGPPPEVGSASIFGNRREQYPVGSSVRYHCNPGLVQRHRPVVHCMADGRWEEPQVECTGGRLMGL</sequence>
<dbReference type="PROSITE" id="PS01241">
    <property type="entry name" value="LINK_1"/>
    <property type="match status" value="2"/>
</dbReference>
<evidence type="ECO:0000256" key="13">
    <source>
        <dbReference type="ARBA" id="ARBA00023180"/>
    </source>
</evidence>
<dbReference type="SMART" id="SM00179">
    <property type="entry name" value="EGF_CA"/>
    <property type="match status" value="1"/>
</dbReference>
<dbReference type="SMART" id="SM00445">
    <property type="entry name" value="LINK"/>
    <property type="match status" value="2"/>
</dbReference>
<feature type="domain" description="Ig-like" evidence="24">
    <location>
        <begin position="55"/>
        <end position="179"/>
    </location>
</feature>
<dbReference type="GO" id="GO:0072534">
    <property type="term" value="C:perineuronal net"/>
    <property type="evidence" value="ECO:0007669"/>
    <property type="project" value="TreeGrafter"/>
</dbReference>
<keyword evidence="8" id="KW-0732">Signal</keyword>
<evidence type="ECO:0000256" key="15">
    <source>
        <dbReference type="ARBA" id="ARBA00039399"/>
    </source>
</evidence>
<dbReference type="PROSITE" id="PS00290">
    <property type="entry name" value="IG_MHC"/>
    <property type="match status" value="1"/>
</dbReference>
<feature type="domain" description="Link" evidence="26">
    <location>
        <begin position="283"/>
        <end position="380"/>
    </location>
</feature>
<evidence type="ECO:0000256" key="11">
    <source>
        <dbReference type="ARBA" id="ARBA00022974"/>
    </source>
</evidence>
<dbReference type="SUPFAM" id="SSF56436">
    <property type="entry name" value="C-type lectin-like"/>
    <property type="match status" value="3"/>
</dbReference>
<keyword evidence="21" id="KW-1133">Transmembrane helix</keyword>
<dbReference type="SMART" id="SM00032">
    <property type="entry name" value="CCP"/>
    <property type="match status" value="1"/>
</dbReference>
<feature type="compositionally biased region" description="Low complexity" evidence="20">
    <location>
        <begin position="431"/>
        <end position="440"/>
    </location>
</feature>
<dbReference type="Pfam" id="PF00084">
    <property type="entry name" value="Sushi"/>
    <property type="match status" value="1"/>
</dbReference>
<dbReference type="Gene3D" id="2.10.25.10">
    <property type="entry name" value="Laminin"/>
    <property type="match status" value="1"/>
</dbReference>
<dbReference type="InterPro" id="IPR036179">
    <property type="entry name" value="Ig-like_dom_sf"/>
</dbReference>
<dbReference type="AlphaFoldDB" id="A0A3P8ZEU0"/>
<feature type="domain" description="Sushi" evidence="25">
    <location>
        <begin position="708"/>
        <end position="768"/>
    </location>
</feature>
<keyword evidence="21" id="KW-0472">Membrane</keyword>
<keyword evidence="4" id="KW-0272">Extracellular matrix</keyword>
<dbReference type="InterPro" id="IPR000538">
    <property type="entry name" value="Link_dom"/>
</dbReference>
<dbReference type="InterPro" id="IPR016186">
    <property type="entry name" value="C-type_lectin-like/link_sf"/>
</dbReference>
<dbReference type="Gene3D" id="3.10.100.10">
    <property type="entry name" value="Mannose-Binding Protein A, subunit A"/>
    <property type="match status" value="3"/>
</dbReference>
<keyword evidence="6 18" id="KW-0768">Sushi</keyword>
<dbReference type="InterPro" id="IPR018378">
    <property type="entry name" value="C-type_lectin_CS"/>
</dbReference>
<evidence type="ECO:0000256" key="5">
    <source>
        <dbReference type="ARBA" id="ARBA00022536"/>
    </source>
</evidence>
<evidence type="ECO:0000256" key="6">
    <source>
        <dbReference type="ARBA" id="ARBA00022659"/>
    </source>
</evidence>
<evidence type="ECO:0000256" key="19">
    <source>
        <dbReference type="PROSITE-ProRule" id="PRU00323"/>
    </source>
</evidence>
<dbReference type="InterPro" id="IPR013106">
    <property type="entry name" value="Ig_V-set"/>
</dbReference>
<dbReference type="GO" id="GO:0005540">
    <property type="term" value="F:hyaluronic acid binding"/>
    <property type="evidence" value="ECO:0007669"/>
    <property type="project" value="InterPro"/>
</dbReference>
<dbReference type="GO" id="GO:0005509">
    <property type="term" value="F:calcium ion binding"/>
    <property type="evidence" value="ECO:0007669"/>
    <property type="project" value="InterPro"/>
</dbReference>
<feature type="domain" description="Link" evidence="26">
    <location>
        <begin position="183"/>
        <end position="278"/>
    </location>
</feature>
<evidence type="ECO:0000259" key="23">
    <source>
        <dbReference type="PROSITE" id="PS50041"/>
    </source>
</evidence>
<dbReference type="GO" id="GO:0007155">
    <property type="term" value="P:cell adhesion"/>
    <property type="evidence" value="ECO:0007669"/>
    <property type="project" value="InterPro"/>
</dbReference>
<evidence type="ECO:0000256" key="20">
    <source>
        <dbReference type="SAM" id="MobiDB-lite"/>
    </source>
</evidence>
<dbReference type="FunFam" id="3.10.100.10:FF:000002">
    <property type="entry name" value="Hyaluronan proteoglycan link protein 1"/>
    <property type="match status" value="1"/>
</dbReference>
<dbReference type="Pfam" id="PF00008">
    <property type="entry name" value="EGF"/>
    <property type="match status" value="1"/>
</dbReference>
<keyword evidence="5 17" id="KW-0245">EGF-like domain</keyword>
<dbReference type="GO" id="GO:0002052">
    <property type="term" value="P:positive regulation of neuroblast proliferation"/>
    <property type="evidence" value="ECO:0007669"/>
    <property type="project" value="TreeGrafter"/>
</dbReference>
<feature type="compositionally biased region" description="Low complexity" evidence="20">
    <location>
        <begin position="404"/>
        <end position="417"/>
    </location>
</feature>
<dbReference type="PROSITE" id="PS50923">
    <property type="entry name" value="SUSHI"/>
    <property type="match status" value="1"/>
</dbReference>
<feature type="domain" description="C-type lectin" evidence="23">
    <location>
        <begin position="588"/>
        <end position="704"/>
    </location>
</feature>
<evidence type="ECO:0000256" key="7">
    <source>
        <dbReference type="ARBA" id="ARBA00022723"/>
    </source>
</evidence>
<name>A0A3P8ZEU0_ESOLU</name>
<dbReference type="SMART" id="SM00406">
    <property type="entry name" value="IGv"/>
    <property type="match status" value="1"/>
</dbReference>
<dbReference type="InterPro" id="IPR000742">
    <property type="entry name" value="EGF"/>
</dbReference>
<dbReference type="Bgee" id="ENSELUG00000003367">
    <property type="expression patterns" value="Expressed in embryo and 5 other cell types or tissues"/>
</dbReference>
<evidence type="ECO:0000256" key="12">
    <source>
        <dbReference type="ARBA" id="ARBA00023157"/>
    </source>
</evidence>
<dbReference type="CDD" id="cd00033">
    <property type="entry name" value="CCP"/>
    <property type="match status" value="1"/>
</dbReference>
<organism evidence="27 28">
    <name type="scientific">Esox lucius</name>
    <name type="common">Northern pike</name>
    <dbReference type="NCBI Taxonomy" id="8010"/>
    <lineage>
        <taxon>Eukaryota</taxon>
        <taxon>Metazoa</taxon>
        <taxon>Chordata</taxon>
        <taxon>Craniata</taxon>
        <taxon>Vertebrata</taxon>
        <taxon>Euteleostomi</taxon>
        <taxon>Actinopterygii</taxon>
        <taxon>Neopterygii</taxon>
        <taxon>Teleostei</taxon>
        <taxon>Protacanthopterygii</taxon>
        <taxon>Esociformes</taxon>
        <taxon>Esocidae</taxon>
        <taxon>Esox</taxon>
    </lineage>
</organism>
<evidence type="ECO:0000256" key="18">
    <source>
        <dbReference type="PROSITE-ProRule" id="PRU00302"/>
    </source>
</evidence>
<dbReference type="PANTHER" id="PTHR22804">
    <property type="entry name" value="AGGRECAN/VERSICAN PROTEOGLYCAN"/>
    <property type="match status" value="1"/>
</dbReference>
<evidence type="ECO:0000256" key="8">
    <source>
        <dbReference type="ARBA" id="ARBA00022729"/>
    </source>
</evidence>
<dbReference type="CDD" id="cd00054">
    <property type="entry name" value="EGF_CA"/>
    <property type="match status" value="1"/>
</dbReference>
<feature type="disulfide bond" evidence="19">
    <location>
        <begin position="327"/>
        <end position="348"/>
    </location>
</feature>
<evidence type="ECO:0000256" key="10">
    <source>
        <dbReference type="ARBA" id="ARBA00022837"/>
    </source>
</evidence>
<evidence type="ECO:0000256" key="9">
    <source>
        <dbReference type="ARBA" id="ARBA00022737"/>
    </source>
</evidence>
<dbReference type="PROSITE" id="PS50835">
    <property type="entry name" value="IG_LIKE"/>
    <property type="match status" value="1"/>
</dbReference>
<keyword evidence="9" id="KW-0677">Repeat</keyword>
<reference evidence="28" key="1">
    <citation type="journal article" date="2014" name="PLoS ONE">
        <title>The genome and linkage map of the northern pike (Esox lucius): conserved synteny revealed between the salmonid sister group and the Neoteleostei.</title>
        <authorList>
            <person name="Rondeau E.B."/>
            <person name="Minkley D.R."/>
            <person name="Leong J.S."/>
            <person name="Messmer A.M."/>
            <person name="Jantzen J.R."/>
            <person name="von Schalburg K.R."/>
            <person name="Lemon C."/>
            <person name="Bird N.H."/>
            <person name="Koop B.F."/>
        </authorList>
    </citation>
    <scope>NUCLEOTIDE SEQUENCE</scope>
</reference>
<evidence type="ECO:0000259" key="25">
    <source>
        <dbReference type="PROSITE" id="PS50923"/>
    </source>
</evidence>
<dbReference type="PROSITE" id="PS00022">
    <property type="entry name" value="EGF_1"/>
    <property type="match status" value="1"/>
</dbReference>
<dbReference type="FunFam" id="3.10.100.10:FF:000009">
    <property type="entry name" value="Aggrecan core protein"/>
    <property type="match status" value="1"/>
</dbReference>
<dbReference type="FunFam" id="2.10.70.10:FF:000003">
    <property type="entry name" value="Versican core protein"/>
    <property type="match status" value="1"/>
</dbReference>
<dbReference type="SUPFAM" id="SSF57535">
    <property type="entry name" value="Complement control module/SCR domain"/>
    <property type="match status" value="1"/>
</dbReference>
<feature type="region of interest" description="Disordered" evidence="20">
    <location>
        <begin position="402"/>
        <end position="461"/>
    </location>
</feature>
<feature type="compositionally biased region" description="Low complexity" evidence="20">
    <location>
        <begin position="490"/>
        <end position="517"/>
    </location>
</feature>
<evidence type="ECO:0000256" key="21">
    <source>
        <dbReference type="SAM" id="Phobius"/>
    </source>
</evidence>
<dbReference type="InterPro" id="IPR001881">
    <property type="entry name" value="EGF-like_Ca-bd_dom"/>
</dbReference>
<reference evidence="27" key="2">
    <citation type="submission" date="2020-02" db="EMBL/GenBank/DDBJ databases">
        <title>Esox lucius (northern pike) genome, fEsoLuc1, primary haplotype.</title>
        <authorList>
            <person name="Myers G."/>
            <person name="Karagic N."/>
            <person name="Meyer A."/>
            <person name="Pippel M."/>
            <person name="Reichard M."/>
            <person name="Winkler S."/>
            <person name="Tracey A."/>
            <person name="Sims Y."/>
            <person name="Howe K."/>
            <person name="Rhie A."/>
            <person name="Formenti G."/>
            <person name="Durbin R."/>
            <person name="Fedrigo O."/>
            <person name="Jarvis E.D."/>
        </authorList>
    </citation>
    <scope>NUCLEOTIDE SEQUENCE [LARGE SCALE GENOMIC DNA]</scope>
</reference>
<protein>
    <recommendedName>
        <fullName evidence="15">Aggrecan core protein</fullName>
    </recommendedName>
    <alternativeName>
        <fullName evidence="16">Cartilage-specific proteoglycan core protein</fullName>
    </alternativeName>
</protein>
<dbReference type="GO" id="GO:0007417">
    <property type="term" value="P:central nervous system development"/>
    <property type="evidence" value="ECO:0007669"/>
    <property type="project" value="TreeGrafter"/>
</dbReference>
<evidence type="ECO:0000256" key="14">
    <source>
        <dbReference type="ARBA" id="ARBA00023319"/>
    </source>
</evidence>
<dbReference type="GO" id="GO:0045202">
    <property type="term" value="C:synapse"/>
    <property type="evidence" value="ECO:0007669"/>
    <property type="project" value="TreeGrafter"/>
</dbReference>
<feature type="region of interest" description="Disordered" evidence="20">
    <location>
        <begin position="479"/>
        <end position="533"/>
    </location>
</feature>
<dbReference type="InterPro" id="IPR035976">
    <property type="entry name" value="Sushi/SCR/CCP_sf"/>
</dbReference>
<evidence type="ECO:0000256" key="3">
    <source>
        <dbReference type="ARBA" id="ARBA00022525"/>
    </source>
</evidence>
<dbReference type="PROSITE" id="PS50963">
    <property type="entry name" value="LINK_2"/>
    <property type="match status" value="2"/>
</dbReference>
<dbReference type="InterPro" id="IPR050691">
    <property type="entry name" value="Hyaluronan_bind_Proteoglycan"/>
</dbReference>
<evidence type="ECO:0000259" key="26">
    <source>
        <dbReference type="PROSITE" id="PS50963"/>
    </source>
</evidence>
<accession>A0A3P8ZEU0</accession>
<dbReference type="InterPro" id="IPR016187">
    <property type="entry name" value="CTDL_fold"/>
</dbReference>
<dbReference type="PANTHER" id="PTHR22804:SF60">
    <property type="entry name" value="AGGRECAN A"/>
    <property type="match status" value="1"/>
</dbReference>
<dbReference type="GeneTree" id="ENSGT00940000155971"/>
<feature type="transmembrane region" description="Helical" evidence="21">
    <location>
        <begin position="12"/>
        <end position="37"/>
    </location>
</feature>
<evidence type="ECO:0000256" key="4">
    <source>
        <dbReference type="ARBA" id="ARBA00022530"/>
    </source>
</evidence>
<dbReference type="FunFam" id="3.10.100.10:FF:000003">
    <property type="entry name" value="Versican core protein"/>
    <property type="match status" value="1"/>
</dbReference>
<dbReference type="Pfam" id="PF00193">
    <property type="entry name" value="Xlink"/>
    <property type="match status" value="2"/>
</dbReference>
<dbReference type="InterPro" id="IPR000436">
    <property type="entry name" value="Sushi_SCR_CCP_dom"/>
</dbReference>
<keyword evidence="21" id="KW-0812">Transmembrane</keyword>
<evidence type="ECO:0000256" key="17">
    <source>
        <dbReference type="PROSITE-ProRule" id="PRU00076"/>
    </source>
</evidence>
<evidence type="ECO:0000259" key="22">
    <source>
        <dbReference type="PROSITE" id="PS50026"/>
    </source>
</evidence>
<dbReference type="FunFam" id="2.10.25.10:FF:000006">
    <property type="entry name" value="Versican core protein-like isoform 1"/>
    <property type="match status" value="1"/>
</dbReference>
<dbReference type="PROSITE" id="PS50041">
    <property type="entry name" value="C_TYPE_LECTIN_2"/>
    <property type="match status" value="1"/>
</dbReference>